<feature type="signal peptide" evidence="2">
    <location>
        <begin position="1"/>
        <end position="22"/>
    </location>
</feature>
<proteinExistence type="predicted"/>
<protein>
    <submittedName>
        <fullName evidence="3">Uncharacterized protein</fullName>
    </submittedName>
</protein>
<evidence type="ECO:0000256" key="2">
    <source>
        <dbReference type="SAM" id="SignalP"/>
    </source>
</evidence>
<keyword evidence="1" id="KW-0472">Membrane</keyword>
<keyword evidence="4" id="KW-1185">Reference proteome</keyword>
<evidence type="ECO:0000313" key="3">
    <source>
        <dbReference type="EMBL" id="KAL2808057.1"/>
    </source>
</evidence>
<name>A0ABR4GXX0_9EURO</name>
<reference evidence="3 4" key="1">
    <citation type="submission" date="2024-07" db="EMBL/GenBank/DDBJ databases">
        <title>Section-level genome sequencing and comparative genomics of Aspergillus sections Usti and Cavernicolus.</title>
        <authorList>
            <consortium name="Lawrence Berkeley National Laboratory"/>
            <person name="Nybo J.L."/>
            <person name="Vesth T.C."/>
            <person name="Theobald S."/>
            <person name="Frisvad J.C."/>
            <person name="Larsen T.O."/>
            <person name="Kjaerboelling I."/>
            <person name="Rothschild-Mancinelli K."/>
            <person name="Lyhne E.K."/>
            <person name="Kogle M.E."/>
            <person name="Barry K."/>
            <person name="Clum A."/>
            <person name="Na H."/>
            <person name="Ledsgaard L."/>
            <person name="Lin J."/>
            <person name="Lipzen A."/>
            <person name="Kuo A."/>
            <person name="Riley R."/>
            <person name="Mondo S."/>
            <person name="Labutti K."/>
            <person name="Haridas S."/>
            <person name="Pangalinan J."/>
            <person name="Salamov A.A."/>
            <person name="Simmons B.A."/>
            <person name="Magnuson J.K."/>
            <person name="Chen J."/>
            <person name="Drula E."/>
            <person name="Henrissat B."/>
            <person name="Wiebenga A."/>
            <person name="Lubbers R.J."/>
            <person name="Gomes A.C."/>
            <person name="Makela M.R."/>
            <person name="Stajich J."/>
            <person name="Grigoriev I.V."/>
            <person name="Mortensen U.H."/>
            <person name="De Vries R.P."/>
            <person name="Baker S.E."/>
            <person name="Andersen M.R."/>
        </authorList>
    </citation>
    <scope>NUCLEOTIDE SEQUENCE [LARGE SCALE GENOMIC DNA]</scope>
    <source>
        <strain evidence="3 4">CBS 588.65</strain>
    </source>
</reference>
<evidence type="ECO:0000313" key="4">
    <source>
        <dbReference type="Proteomes" id="UP001610334"/>
    </source>
</evidence>
<feature type="chain" id="PRO_5045088030" evidence="2">
    <location>
        <begin position="23"/>
        <end position="151"/>
    </location>
</feature>
<dbReference type="Proteomes" id="UP001610334">
    <property type="component" value="Unassembled WGS sequence"/>
</dbReference>
<evidence type="ECO:0000256" key="1">
    <source>
        <dbReference type="SAM" id="Phobius"/>
    </source>
</evidence>
<keyword evidence="2" id="KW-0732">Signal</keyword>
<gene>
    <name evidence="3" type="ORF">BJX63DRAFT_53740</name>
</gene>
<dbReference type="PROSITE" id="PS51257">
    <property type="entry name" value="PROKAR_LIPOPROTEIN"/>
    <property type="match status" value="1"/>
</dbReference>
<sequence>MLVFRWFAFLLAGLMPAMLVACRPLSSSSSAVPNLIETQILSKHCTHPDCSTNINILSPPRNQPQIAKARPIHTKRQTVHTENSGGSRLTRGQLIGLVTGLSIFAVILGIGLFLWILSCFPVAQERFCACFCGVCCPWLVKRTEYHDWEWD</sequence>
<keyword evidence="1" id="KW-0812">Transmembrane</keyword>
<feature type="transmembrane region" description="Helical" evidence="1">
    <location>
        <begin position="94"/>
        <end position="117"/>
    </location>
</feature>
<comment type="caution">
    <text evidence="3">The sequence shown here is derived from an EMBL/GenBank/DDBJ whole genome shotgun (WGS) entry which is preliminary data.</text>
</comment>
<accession>A0ABR4GXX0</accession>
<organism evidence="3 4">
    <name type="scientific">Aspergillus granulosus</name>
    <dbReference type="NCBI Taxonomy" id="176169"/>
    <lineage>
        <taxon>Eukaryota</taxon>
        <taxon>Fungi</taxon>
        <taxon>Dikarya</taxon>
        <taxon>Ascomycota</taxon>
        <taxon>Pezizomycotina</taxon>
        <taxon>Eurotiomycetes</taxon>
        <taxon>Eurotiomycetidae</taxon>
        <taxon>Eurotiales</taxon>
        <taxon>Aspergillaceae</taxon>
        <taxon>Aspergillus</taxon>
        <taxon>Aspergillus subgen. Nidulantes</taxon>
    </lineage>
</organism>
<dbReference type="EMBL" id="JBFXLT010000123">
    <property type="protein sequence ID" value="KAL2808057.1"/>
    <property type="molecule type" value="Genomic_DNA"/>
</dbReference>
<keyword evidence="1" id="KW-1133">Transmembrane helix</keyword>